<evidence type="ECO:0000313" key="1">
    <source>
        <dbReference type="EMBL" id="TID19016.1"/>
    </source>
</evidence>
<accession>A0A4Z1NTC8</accession>
<dbReference type="EMBL" id="SNSC02000013">
    <property type="protein sequence ID" value="TID19016.1"/>
    <property type="molecule type" value="Genomic_DNA"/>
</dbReference>
<gene>
    <name evidence="1" type="ORF">E6O75_ATG06137</name>
</gene>
<sequence length="106" mass="11509">MATQFESTHSPFKAPAATPTACMTPPLALNIIPTGRGLYHRPWLSPAAKVSVAAVSIVPQIVLDQLQFTNPDDASVVMRTLFRNKNSNIEKSAEWTTTCGRTLNAK</sequence>
<reference evidence="1 2" key="1">
    <citation type="submission" date="2019-04" db="EMBL/GenBank/DDBJ databases">
        <title>High contiguity whole genome sequence and gene annotation resource for two Venturia nashicola isolates.</title>
        <authorList>
            <person name="Prokchorchik M."/>
            <person name="Won K."/>
            <person name="Lee Y."/>
            <person name="Choi E.D."/>
            <person name="Segonzac C."/>
            <person name="Sohn K.H."/>
        </authorList>
    </citation>
    <scope>NUCLEOTIDE SEQUENCE [LARGE SCALE GENOMIC DNA]</scope>
    <source>
        <strain evidence="1 2">PRI2</strain>
    </source>
</reference>
<keyword evidence="2" id="KW-1185">Reference proteome</keyword>
<proteinExistence type="predicted"/>
<comment type="caution">
    <text evidence="1">The sequence shown here is derived from an EMBL/GenBank/DDBJ whole genome shotgun (WGS) entry which is preliminary data.</text>
</comment>
<name>A0A4Z1NTC8_9PEZI</name>
<organism evidence="1 2">
    <name type="scientific">Venturia nashicola</name>
    <dbReference type="NCBI Taxonomy" id="86259"/>
    <lineage>
        <taxon>Eukaryota</taxon>
        <taxon>Fungi</taxon>
        <taxon>Dikarya</taxon>
        <taxon>Ascomycota</taxon>
        <taxon>Pezizomycotina</taxon>
        <taxon>Dothideomycetes</taxon>
        <taxon>Pleosporomycetidae</taxon>
        <taxon>Venturiales</taxon>
        <taxon>Venturiaceae</taxon>
        <taxon>Venturia</taxon>
    </lineage>
</organism>
<protein>
    <submittedName>
        <fullName evidence="1">Uncharacterized protein</fullName>
    </submittedName>
</protein>
<evidence type="ECO:0000313" key="2">
    <source>
        <dbReference type="Proteomes" id="UP000298493"/>
    </source>
</evidence>
<dbReference type="Proteomes" id="UP000298493">
    <property type="component" value="Unassembled WGS sequence"/>
</dbReference>
<dbReference type="AlphaFoldDB" id="A0A4Z1NTC8"/>